<evidence type="ECO:0000313" key="3">
    <source>
        <dbReference type="EMBL" id="BAU50313.1"/>
    </source>
</evidence>
<reference evidence="3 4" key="1">
    <citation type="submission" date="2015-08" db="EMBL/GenBank/DDBJ databases">
        <title>Complete genome sequence of Sulfurifustis variabilis.</title>
        <authorList>
            <person name="Miura A."/>
            <person name="Kojima H."/>
            <person name="Fukui M."/>
        </authorList>
    </citation>
    <scope>NUCLEOTIDE SEQUENCE [LARGE SCALE GENOMIC DNA]</scope>
    <source>
        <strain evidence="4">skN76</strain>
    </source>
</reference>
<keyword evidence="2" id="KW-0732">Signal</keyword>
<keyword evidence="4" id="KW-1185">Reference proteome</keyword>
<dbReference type="Proteomes" id="UP000218899">
    <property type="component" value="Chromosome"/>
</dbReference>
<feature type="compositionally biased region" description="Low complexity" evidence="1">
    <location>
        <begin position="112"/>
        <end position="128"/>
    </location>
</feature>
<proteinExistence type="predicted"/>
<dbReference type="EMBL" id="AP014936">
    <property type="protein sequence ID" value="BAU50313.1"/>
    <property type="molecule type" value="Genomic_DNA"/>
</dbReference>
<feature type="compositionally biased region" description="Low complexity" evidence="1">
    <location>
        <begin position="58"/>
        <end position="67"/>
    </location>
</feature>
<evidence type="ECO:0000313" key="4">
    <source>
        <dbReference type="Proteomes" id="UP000218899"/>
    </source>
</evidence>
<feature type="region of interest" description="Disordered" evidence="1">
    <location>
        <begin position="104"/>
        <end position="167"/>
    </location>
</feature>
<gene>
    <name evidence="3" type="ORF">SVA_3779</name>
</gene>
<protein>
    <submittedName>
        <fullName evidence="3">Uncharacterized protein</fullName>
    </submittedName>
</protein>
<sequence length="167" mass="16492">MNRDVTRRTLCVALASVLALPLGPTAHAIDLYARAIGDPYSYQPERAPPPEPVPAAPAPAAEESLPALGGEEATGASPAESGGWSWGRVLVGIAVVGAMAALASKSGGGGQVNVDSGSVGSVGTTTPTAPEAGSGGGDTGSGPLPTLPLPGGDDDDDDDDRKGKKRR</sequence>
<accession>A0A1C7AFW7</accession>
<organism evidence="3 4">
    <name type="scientific">Sulfurifustis variabilis</name>
    <dbReference type="NCBI Taxonomy" id="1675686"/>
    <lineage>
        <taxon>Bacteria</taxon>
        <taxon>Pseudomonadati</taxon>
        <taxon>Pseudomonadota</taxon>
        <taxon>Gammaproteobacteria</taxon>
        <taxon>Acidiferrobacterales</taxon>
        <taxon>Acidiferrobacteraceae</taxon>
        <taxon>Sulfurifustis</taxon>
    </lineage>
</organism>
<feature type="region of interest" description="Disordered" evidence="1">
    <location>
        <begin position="42"/>
        <end position="84"/>
    </location>
</feature>
<dbReference type="RefSeq" id="WP_096462628.1">
    <property type="nucleotide sequence ID" value="NZ_AP014936.1"/>
</dbReference>
<evidence type="ECO:0000256" key="1">
    <source>
        <dbReference type="SAM" id="MobiDB-lite"/>
    </source>
</evidence>
<name>A0A1C7AFW7_9GAMM</name>
<feature type="signal peptide" evidence="2">
    <location>
        <begin position="1"/>
        <end position="28"/>
    </location>
</feature>
<dbReference type="AlphaFoldDB" id="A0A1C7AFW7"/>
<dbReference type="KEGG" id="sva:SVA_3779"/>
<evidence type="ECO:0000256" key="2">
    <source>
        <dbReference type="SAM" id="SignalP"/>
    </source>
</evidence>
<feature type="chain" id="PRO_5008752471" evidence="2">
    <location>
        <begin position="29"/>
        <end position="167"/>
    </location>
</feature>
<feature type="compositionally biased region" description="Pro residues" evidence="1">
    <location>
        <begin position="46"/>
        <end position="57"/>
    </location>
</feature>